<evidence type="ECO:0000313" key="6">
    <source>
        <dbReference type="Proteomes" id="UP000536773"/>
    </source>
</evidence>
<accession>A0A1M6M799</accession>
<proteinExistence type="inferred from homology"/>
<dbReference type="InterPro" id="IPR001320">
    <property type="entry name" value="Iontro_rcpt_C"/>
</dbReference>
<comment type="subcellular location">
    <subcellularLocation>
        <location evidence="1">Cell envelope</location>
    </subcellularLocation>
</comment>
<evidence type="ECO:0000256" key="4">
    <source>
        <dbReference type="RuleBase" id="RU003744"/>
    </source>
</evidence>
<sequence length="260" mass="27690">MNKKCLALAAAAMAAVTLVAGCGSSADKKDGASGEQKTLVVGMEPTFPPFEFTENDKYIGFDIDLANAIGEKMGSKVEVKSLGFDALIPALRSGQIDMIASGMDATPERQKQVSFTDPYFHDGYSVVVRKDNTTINGFDDLKGRTVGSQVGTKGVDLATEAGATVKQYDANSQGWMELQSGTCDAVVINTSVALYYMKEGGDKDLKIVGDAKKADAGIAMAVSKDKPELLEKVNKALADLKADGTYAKLYKKWFGVDPKE</sequence>
<dbReference type="SUPFAM" id="SSF53850">
    <property type="entry name" value="Periplasmic binding protein-like II"/>
    <property type="match status" value="1"/>
</dbReference>
<evidence type="ECO:0000313" key="5">
    <source>
        <dbReference type="EMBL" id="NMK39984.1"/>
    </source>
</evidence>
<evidence type="ECO:0000256" key="2">
    <source>
        <dbReference type="ARBA" id="ARBA00010333"/>
    </source>
</evidence>
<evidence type="ECO:0000256" key="1">
    <source>
        <dbReference type="ARBA" id="ARBA00004196"/>
    </source>
</evidence>
<name>A0A1M6M799_MEGEL</name>
<dbReference type="InterPro" id="IPR018313">
    <property type="entry name" value="SBP_3_CS"/>
</dbReference>
<dbReference type="PROSITE" id="PS51257">
    <property type="entry name" value="PROKAR_LIPOPROTEIN"/>
    <property type="match status" value="1"/>
</dbReference>
<dbReference type="Pfam" id="PF00497">
    <property type="entry name" value="SBP_bac_3"/>
    <property type="match status" value="1"/>
</dbReference>
<protein>
    <submittedName>
        <fullName evidence="5">Basic amino acid ABC transporter substrate-binding protein</fullName>
    </submittedName>
</protein>
<dbReference type="GO" id="GO:0016020">
    <property type="term" value="C:membrane"/>
    <property type="evidence" value="ECO:0007669"/>
    <property type="project" value="InterPro"/>
</dbReference>
<comment type="caution">
    <text evidence="5">The sequence shown here is derived from an EMBL/GenBank/DDBJ whole genome shotgun (WGS) entry which is preliminary data.</text>
</comment>
<dbReference type="GO" id="GO:0030313">
    <property type="term" value="C:cell envelope"/>
    <property type="evidence" value="ECO:0007669"/>
    <property type="project" value="UniProtKB-SubCell"/>
</dbReference>
<keyword evidence="3" id="KW-0732">Signal</keyword>
<evidence type="ECO:0000256" key="3">
    <source>
        <dbReference type="ARBA" id="ARBA00022729"/>
    </source>
</evidence>
<dbReference type="Proteomes" id="UP000536773">
    <property type="component" value="Unassembled WGS sequence"/>
</dbReference>
<dbReference type="CDD" id="cd13624">
    <property type="entry name" value="PBP2_Arg_Lys_His"/>
    <property type="match status" value="1"/>
</dbReference>
<comment type="similarity">
    <text evidence="2 4">Belongs to the bacterial solute-binding protein 3 family.</text>
</comment>
<organism evidence="5 6">
    <name type="scientific">Megasphaera elsdenii</name>
    <dbReference type="NCBI Taxonomy" id="907"/>
    <lineage>
        <taxon>Bacteria</taxon>
        <taxon>Bacillati</taxon>
        <taxon>Bacillota</taxon>
        <taxon>Negativicutes</taxon>
        <taxon>Veillonellales</taxon>
        <taxon>Veillonellaceae</taxon>
        <taxon>Megasphaera</taxon>
    </lineage>
</organism>
<dbReference type="GO" id="GO:0015276">
    <property type="term" value="F:ligand-gated monoatomic ion channel activity"/>
    <property type="evidence" value="ECO:0007669"/>
    <property type="project" value="InterPro"/>
</dbReference>
<dbReference type="PANTHER" id="PTHR35936">
    <property type="entry name" value="MEMBRANE-BOUND LYTIC MUREIN TRANSGLYCOSYLASE F"/>
    <property type="match status" value="1"/>
</dbReference>
<dbReference type="RefSeq" id="WP_022497179.1">
    <property type="nucleotide sequence ID" value="NZ_AP031433.1"/>
</dbReference>
<dbReference type="PROSITE" id="PS01039">
    <property type="entry name" value="SBP_BACTERIAL_3"/>
    <property type="match status" value="1"/>
</dbReference>
<dbReference type="AlphaFoldDB" id="A0A1M6M799"/>
<gene>
    <name evidence="5" type="ORF">HG933_11535</name>
</gene>
<reference evidence="5 6" key="1">
    <citation type="submission" date="2020-04" db="EMBL/GenBank/DDBJ databases">
        <authorList>
            <person name="Hitch T.C.A."/>
            <person name="Wylensek D."/>
            <person name="Clavel T."/>
        </authorList>
    </citation>
    <scope>NUCLEOTIDE SEQUENCE [LARGE SCALE GENOMIC DNA]</scope>
    <source>
        <strain evidence="5 6">WCA-386-APC-2A</strain>
    </source>
</reference>
<dbReference type="InterPro" id="IPR001638">
    <property type="entry name" value="Solute-binding_3/MltF_N"/>
</dbReference>
<dbReference type="EMBL" id="JABBJH010000028">
    <property type="protein sequence ID" value="NMK39984.1"/>
    <property type="molecule type" value="Genomic_DNA"/>
</dbReference>
<dbReference type="SMART" id="SM00079">
    <property type="entry name" value="PBPe"/>
    <property type="match status" value="1"/>
</dbReference>
<dbReference type="SMART" id="SM00062">
    <property type="entry name" value="PBPb"/>
    <property type="match status" value="1"/>
</dbReference>
<dbReference type="PANTHER" id="PTHR35936:SF17">
    <property type="entry name" value="ARGININE-BINDING EXTRACELLULAR PROTEIN ARTP"/>
    <property type="match status" value="1"/>
</dbReference>
<dbReference type="Gene3D" id="3.40.190.10">
    <property type="entry name" value="Periplasmic binding protein-like II"/>
    <property type="match status" value="2"/>
</dbReference>